<dbReference type="Proteomes" id="UP000076021">
    <property type="component" value="Chromosome"/>
</dbReference>
<dbReference type="AlphaFoldDB" id="A0A143HEV8"/>
<sequence>MSKFKRFMRLEWQNFKEEFKEDIHYEWETDYKGHIIKVVMDIHAKQLFVDQTLVKQVQYPSFVSHFYTFKKLKEKVEIDGETYIIDADIGGIKSYVCTIKVDGTTIFKEKEVLDFNPSEYRQAILPFIIDQVKVNGKVVNETLPDESYYFLEDDDIRFAPGAADQLIDDTYGFSSDAKSLLKLLLKQLNTPNHKTRRAIYEKVRDKEFAEYVGIFRELLRQEEGIDQEALHNEALWFIHHSSHRYAMQFGIMILGFSNCEEDLTLLHTIGLHEEFTLYVADAFLQGTKNPHENLYLLAKEVNGWGKIACVERLEPVTDEIKEWLLTKGCENSIMNHYLAYSCAMKGELDVALARPTISESLYNGAGQIIEGLLEEGPYYTIEEYPHARDVLNSYVQHAKKHATTLKKLYPIAVIQCYIMGEEIGDYVGYNGTLAEKLTLEDEIKSILENSKWKPLIVQSLDVEPDLYIPIRIAQAIQFDLSHIFLEKMMHGNYDISLYLYIMQSHNRQVVEKLIHFIQQAIDLQHMTPEQEECIDIAISYISDYEGIGLSFIEKCMQLNNRRFEYMALNAFCEWDTDYWNTPTILSHIKRVAKESKDRENRKIAKSLLK</sequence>
<dbReference type="RefSeq" id="WP_066790487.1">
    <property type="nucleotide sequence ID" value="NZ_CP014806.1"/>
</dbReference>
<reference evidence="1 2" key="1">
    <citation type="journal article" date="2016" name="Genome Announc.">
        <title>Whole-Genome Sequence of Rummeliibacillus stabekisii Strain PP9 Isolated from Antarctic Soil.</title>
        <authorList>
            <person name="da Mota F.F."/>
            <person name="Vollu R.E."/>
            <person name="Jurelevicius D."/>
            <person name="Seldin L."/>
        </authorList>
    </citation>
    <scope>NUCLEOTIDE SEQUENCE [LARGE SCALE GENOMIC DNA]</scope>
    <source>
        <strain evidence="1 2">PP9</strain>
    </source>
</reference>
<gene>
    <name evidence="1" type="ORF">ATY39_13180</name>
</gene>
<proteinExistence type="predicted"/>
<keyword evidence="2" id="KW-1185">Reference proteome</keyword>
<dbReference type="KEGG" id="rst:ATY39_13180"/>
<name>A0A143HEV8_9BACL</name>
<protein>
    <submittedName>
        <fullName evidence="1">Uncharacterized protein</fullName>
    </submittedName>
</protein>
<dbReference type="STRING" id="241244.ATY39_13180"/>
<reference evidence="2" key="2">
    <citation type="submission" date="2016-03" db="EMBL/GenBank/DDBJ databases">
        <authorList>
            <person name="Ploux O."/>
        </authorList>
    </citation>
    <scope>NUCLEOTIDE SEQUENCE [LARGE SCALE GENOMIC DNA]</scope>
    <source>
        <strain evidence="2">PP9</strain>
    </source>
</reference>
<dbReference type="EMBL" id="CP014806">
    <property type="protein sequence ID" value="AMX00278.1"/>
    <property type="molecule type" value="Genomic_DNA"/>
</dbReference>
<accession>A0A143HEV8</accession>
<evidence type="ECO:0000313" key="2">
    <source>
        <dbReference type="Proteomes" id="UP000076021"/>
    </source>
</evidence>
<dbReference type="OrthoDB" id="8402552at2"/>
<organism evidence="1 2">
    <name type="scientific">Rummeliibacillus stabekisii</name>
    <dbReference type="NCBI Taxonomy" id="241244"/>
    <lineage>
        <taxon>Bacteria</taxon>
        <taxon>Bacillati</taxon>
        <taxon>Bacillota</taxon>
        <taxon>Bacilli</taxon>
        <taxon>Bacillales</taxon>
        <taxon>Caryophanaceae</taxon>
        <taxon>Rummeliibacillus</taxon>
    </lineage>
</organism>
<evidence type="ECO:0000313" key="1">
    <source>
        <dbReference type="EMBL" id="AMX00278.1"/>
    </source>
</evidence>